<dbReference type="Proteomes" id="UP000481033">
    <property type="component" value="Unassembled WGS sequence"/>
</dbReference>
<keyword evidence="4" id="KW-1185">Reference proteome</keyword>
<evidence type="ECO:0000313" key="4">
    <source>
        <dbReference type="Proteomes" id="UP000481033"/>
    </source>
</evidence>
<dbReference type="CDD" id="cd01399">
    <property type="entry name" value="GlcN6P_deaminase"/>
    <property type="match status" value="1"/>
</dbReference>
<sequence length="260" mass="29234">MSNRRFKVDALNVRVYPDPDSLAQAAAQQVIIQLQQTLQHQPQATIVFATGRSQLGLLGYLRRDTTVDWSRVIGFHLDEFLGLSREHPASFGAYLHHHIVRWLPFQVFNYLNGDALEPIEECDRYTQLLTQKPIDICLLGIGDNGHLAFNDPAVADFHDSRWVKLVRLDNINRQQQLTSGYFPQLSAVPAYAITLSLSAIRSARYNLCCVFGDYKADVLKTVLTVSPSEACPASILRLDGKGKNTLFIDEPACRLFSNMT</sequence>
<keyword evidence="1" id="KW-0119">Carbohydrate metabolism</keyword>
<dbReference type="GO" id="GO:0042802">
    <property type="term" value="F:identical protein binding"/>
    <property type="evidence" value="ECO:0007669"/>
    <property type="project" value="TreeGrafter"/>
</dbReference>
<dbReference type="RefSeq" id="WP_163659507.1">
    <property type="nucleotide sequence ID" value="NZ_QXHD01000004.1"/>
</dbReference>
<dbReference type="GO" id="GO:0006043">
    <property type="term" value="P:glucosamine catabolic process"/>
    <property type="evidence" value="ECO:0007669"/>
    <property type="project" value="TreeGrafter"/>
</dbReference>
<organism evidence="3 4">
    <name type="scientific">Adonisia turfae CCMR0081</name>
    <dbReference type="NCBI Taxonomy" id="2292702"/>
    <lineage>
        <taxon>Bacteria</taxon>
        <taxon>Bacillati</taxon>
        <taxon>Cyanobacteriota</taxon>
        <taxon>Adonisia</taxon>
        <taxon>Adonisia turfae</taxon>
    </lineage>
</organism>
<dbReference type="GO" id="GO:0004342">
    <property type="term" value="F:glucosamine-6-phosphate deaminase activity"/>
    <property type="evidence" value="ECO:0007669"/>
    <property type="project" value="InterPro"/>
</dbReference>
<feature type="domain" description="Glucosamine/galactosamine-6-phosphate isomerase" evidence="2">
    <location>
        <begin position="17"/>
        <end position="237"/>
    </location>
</feature>
<proteinExistence type="predicted"/>
<dbReference type="PANTHER" id="PTHR11280:SF6">
    <property type="entry name" value="GLUCOSAMINE-6-PHOSPHATE ISOMERASE NAGB"/>
    <property type="match status" value="1"/>
</dbReference>
<protein>
    <submittedName>
        <fullName evidence="3">Glucosamine-6-phosphate deaminase</fullName>
    </submittedName>
</protein>
<dbReference type="GO" id="GO:0005975">
    <property type="term" value="P:carbohydrate metabolic process"/>
    <property type="evidence" value="ECO:0007669"/>
    <property type="project" value="InterPro"/>
</dbReference>
<dbReference type="GO" id="GO:0005737">
    <property type="term" value="C:cytoplasm"/>
    <property type="evidence" value="ECO:0007669"/>
    <property type="project" value="TreeGrafter"/>
</dbReference>
<evidence type="ECO:0000259" key="2">
    <source>
        <dbReference type="Pfam" id="PF01182"/>
    </source>
</evidence>
<dbReference type="SUPFAM" id="SSF100950">
    <property type="entry name" value="NagB/RpiA/CoA transferase-like"/>
    <property type="match status" value="1"/>
</dbReference>
<dbReference type="AlphaFoldDB" id="A0A6M0RLG6"/>
<dbReference type="PANTHER" id="PTHR11280">
    <property type="entry name" value="GLUCOSAMINE-6-PHOSPHATE ISOMERASE"/>
    <property type="match status" value="1"/>
</dbReference>
<comment type="caution">
    <text evidence="3">The sequence shown here is derived from an EMBL/GenBank/DDBJ whole genome shotgun (WGS) entry which is preliminary data.</text>
</comment>
<gene>
    <name evidence="3" type="ORF">DXZ20_15710</name>
</gene>
<evidence type="ECO:0000313" key="3">
    <source>
        <dbReference type="EMBL" id="NEZ57097.1"/>
    </source>
</evidence>
<dbReference type="Gene3D" id="3.40.50.1360">
    <property type="match status" value="1"/>
</dbReference>
<reference evidence="3 4" key="1">
    <citation type="journal article" date="2020" name="Microb. Ecol.">
        <title>Ecogenomics of the Marine Benthic Filamentous Cyanobacterium Adonisia.</title>
        <authorList>
            <person name="Walter J.M."/>
            <person name="Coutinho F.H."/>
            <person name="Leomil L."/>
            <person name="Hargreaves P.I."/>
            <person name="Campeao M.E."/>
            <person name="Vieira V.V."/>
            <person name="Silva B.S."/>
            <person name="Fistarol G.O."/>
            <person name="Salomon P.S."/>
            <person name="Sawabe T."/>
            <person name="Mino S."/>
            <person name="Hosokawa M."/>
            <person name="Miyashita H."/>
            <person name="Maruyama F."/>
            <person name="van Verk M.C."/>
            <person name="Dutilh B.E."/>
            <person name="Thompson C.C."/>
            <person name="Thompson F.L."/>
        </authorList>
    </citation>
    <scope>NUCLEOTIDE SEQUENCE [LARGE SCALE GENOMIC DNA]</scope>
    <source>
        <strain evidence="3 4">CCMR0081</strain>
    </source>
</reference>
<dbReference type="EMBL" id="QXHD01000004">
    <property type="protein sequence ID" value="NEZ57097.1"/>
    <property type="molecule type" value="Genomic_DNA"/>
</dbReference>
<dbReference type="Pfam" id="PF01182">
    <property type="entry name" value="Glucosamine_iso"/>
    <property type="match status" value="1"/>
</dbReference>
<dbReference type="InterPro" id="IPR037171">
    <property type="entry name" value="NagB/RpiA_transferase-like"/>
</dbReference>
<dbReference type="InterPro" id="IPR004547">
    <property type="entry name" value="Glucosamine6P_isomerase"/>
</dbReference>
<evidence type="ECO:0000256" key="1">
    <source>
        <dbReference type="ARBA" id="ARBA00023277"/>
    </source>
</evidence>
<dbReference type="GO" id="GO:0019262">
    <property type="term" value="P:N-acetylneuraminate catabolic process"/>
    <property type="evidence" value="ECO:0007669"/>
    <property type="project" value="TreeGrafter"/>
</dbReference>
<dbReference type="InterPro" id="IPR006148">
    <property type="entry name" value="Glc/Gal-6P_isomerase"/>
</dbReference>
<accession>A0A6M0RLG6</accession>
<dbReference type="GO" id="GO:0006046">
    <property type="term" value="P:N-acetylglucosamine catabolic process"/>
    <property type="evidence" value="ECO:0007669"/>
    <property type="project" value="TreeGrafter"/>
</dbReference>
<name>A0A6M0RLG6_9CYAN</name>